<name>A0ABQ5SAS8_9CHLO</name>
<feature type="region of interest" description="Disordered" evidence="5">
    <location>
        <begin position="1032"/>
        <end position="1056"/>
    </location>
</feature>
<dbReference type="Proteomes" id="UP001165090">
    <property type="component" value="Unassembled WGS sequence"/>
</dbReference>
<dbReference type="SUPFAM" id="SSF52540">
    <property type="entry name" value="P-loop containing nucleoside triphosphate hydrolases"/>
    <property type="match status" value="1"/>
</dbReference>
<feature type="binding site" evidence="3">
    <location>
        <begin position="249"/>
        <end position="256"/>
    </location>
    <ligand>
        <name>ATP</name>
        <dbReference type="ChEBI" id="CHEBI:30616"/>
    </ligand>
</feature>
<dbReference type="InterPro" id="IPR027417">
    <property type="entry name" value="P-loop_NTPase"/>
</dbReference>
<keyword evidence="3" id="KW-0067">ATP-binding</keyword>
<dbReference type="InterPro" id="IPR036961">
    <property type="entry name" value="Kinesin_motor_dom_sf"/>
</dbReference>
<dbReference type="InterPro" id="IPR027640">
    <property type="entry name" value="Kinesin-like_fam"/>
</dbReference>
<evidence type="ECO:0000256" key="2">
    <source>
        <dbReference type="ARBA" id="ARBA00023175"/>
    </source>
</evidence>
<feature type="region of interest" description="Disordered" evidence="5">
    <location>
        <begin position="753"/>
        <end position="790"/>
    </location>
</feature>
<feature type="region of interest" description="Disordered" evidence="5">
    <location>
        <begin position="864"/>
        <end position="885"/>
    </location>
</feature>
<feature type="region of interest" description="Disordered" evidence="5">
    <location>
        <begin position="24"/>
        <end position="62"/>
    </location>
</feature>
<feature type="compositionally biased region" description="Polar residues" evidence="5">
    <location>
        <begin position="1042"/>
        <end position="1051"/>
    </location>
</feature>
<comment type="caution">
    <text evidence="7">The sequence shown here is derived from an EMBL/GenBank/DDBJ whole genome shotgun (WGS) entry which is preliminary data.</text>
</comment>
<evidence type="ECO:0000259" key="6">
    <source>
        <dbReference type="PROSITE" id="PS50067"/>
    </source>
</evidence>
<evidence type="ECO:0000256" key="3">
    <source>
        <dbReference type="PROSITE-ProRule" id="PRU00283"/>
    </source>
</evidence>
<evidence type="ECO:0000256" key="5">
    <source>
        <dbReference type="SAM" id="MobiDB-lite"/>
    </source>
</evidence>
<feature type="coiled-coil region" evidence="4">
    <location>
        <begin position="957"/>
        <end position="1012"/>
    </location>
</feature>
<feature type="region of interest" description="Disordered" evidence="5">
    <location>
        <begin position="88"/>
        <end position="150"/>
    </location>
</feature>
<keyword evidence="8" id="KW-1185">Reference proteome</keyword>
<evidence type="ECO:0000256" key="4">
    <source>
        <dbReference type="SAM" id="Coils"/>
    </source>
</evidence>
<keyword evidence="1 4" id="KW-0175">Coiled coil</keyword>
<dbReference type="Gene3D" id="3.40.850.10">
    <property type="entry name" value="Kinesin motor domain"/>
    <property type="match status" value="1"/>
</dbReference>
<protein>
    <recommendedName>
        <fullName evidence="6">Kinesin motor domain-containing protein</fullName>
    </recommendedName>
</protein>
<evidence type="ECO:0000313" key="7">
    <source>
        <dbReference type="EMBL" id="GLI66731.1"/>
    </source>
</evidence>
<dbReference type="EMBL" id="BSDZ01000039">
    <property type="protein sequence ID" value="GLI66731.1"/>
    <property type="molecule type" value="Genomic_DNA"/>
</dbReference>
<reference evidence="7 8" key="1">
    <citation type="journal article" date="2023" name="IScience">
        <title>Expanded male sex-determining region conserved during the evolution of homothallism in the green alga Volvox.</title>
        <authorList>
            <person name="Yamamoto K."/>
            <person name="Matsuzaki R."/>
            <person name="Mahakham W."/>
            <person name="Heman W."/>
            <person name="Sekimoto H."/>
            <person name="Kawachi M."/>
            <person name="Minakuchi Y."/>
            <person name="Toyoda A."/>
            <person name="Nozaki H."/>
        </authorList>
    </citation>
    <scope>NUCLEOTIDE SEQUENCE [LARGE SCALE GENOMIC DNA]</scope>
    <source>
        <strain evidence="7 8">NIES-4468</strain>
    </source>
</reference>
<accession>A0ABQ5SAS8</accession>
<dbReference type="SMART" id="SM00129">
    <property type="entry name" value="KISc"/>
    <property type="match status" value="1"/>
</dbReference>
<sequence length="1106" mass="115116">MSQQGNPSPVGILSRIPSLSTVRSCANSRLPSPPVSPGISSPCTPQPGLNLTGNSNAQWTAGGFNPAQDKLVSSSRGRFFPTVPALASPTAASAGGHPPAGISRSSSMRASAPNFARIPLSPHGASMSGSSMPLGTQEVAPPPSSHAYGLGELDSPKGLASSRSTIQVAVRVRPLCEKEKQRGDRVAWEADREGNVGMVDSATGAFVPKHRFDTVFGPESDNSAVAAKVALPLVAPALRGVNGTIFAYGVTSSGKTHTMMGTDVDPGVVPRVLRELFSQIASAKMSALPGLLSYTVRISVMEIYNEVLNDLLEPARANLKVREDSRSGLVMVEGLLEQVVITADQALELIARGDHNRKVSATAFNEDSSRSHTITRIIVESGMSSPGPSDPPASSNDRAVGRRTTACLSLIDLAGSESARAVVSKGQRMEGSFINRSLLTLGTVIHKLASGATGHVPFRDSKLTRLLQSSLSGPGARVAVVCNITPAAAQTDETANTLKFAARAKLIQVTARTNEILDERSMLRHYQKEVADLKRQLAEAKRLLASSGITGADGIGPPNLIAPMSAGGQDERLNATVAVLPAMGTSEEAAAAALQAERDARRTVEIECTMARIKLTRLQAFLEENGVDVDNLLLASTSGELGEGGRNVLRPFTSSGEVSTSLPGGTPCPPGGDTVSTSPLFRRPLSLTDPPFGSGPLPDAHTSRLDGSLCGTRQKSNSGGAEVFDKSRVAYLNCSLGDAALADAAVENGRWPAWDSDAQRSGPHMAGSTTSSPSAFGGRGRPANESSADLRAQVAAALEVATGGSCDRHGSVSGNASGSDLEVDEDLNEGIMAQIRDMISEAQLSCPAPQSVSSQPVNTRVADGSIVEAPGGGRGGPSSPGRVTPSADAAVDANIGPVGAPSGLGFGAGGPASVWSQHRRSATLSTTSSSFGAGQELDMELELQVLNADREVLHDQLVASEAANEQLTAQVVDLRRQLATYEQLTRHASSELAEIRRLKDAFQARLQRENDALRLQLTQLGLTPAAVTDLQSQTRIPKGPSVQPSEPNRQAVSEAPRLATQSLPQLQPTTQAQNCVPPNMDAFGSPAAVAPSLLSRPAMLDIVGAN</sequence>
<comment type="similarity">
    <text evidence="3">Belongs to the TRAFAC class myosin-kinesin ATPase superfamily. Kinesin family.</text>
</comment>
<feature type="domain" description="Kinesin motor" evidence="6">
    <location>
        <begin position="165"/>
        <end position="507"/>
    </location>
</feature>
<keyword evidence="3" id="KW-0547">Nucleotide-binding</keyword>
<feature type="region of interest" description="Disordered" evidence="5">
    <location>
        <begin position="803"/>
        <end position="824"/>
    </location>
</feature>
<dbReference type="InterPro" id="IPR001752">
    <property type="entry name" value="Kinesin_motor_dom"/>
</dbReference>
<keyword evidence="2 3" id="KW-0505">Motor protein</keyword>
<feature type="compositionally biased region" description="Polar residues" evidence="5">
    <location>
        <begin position="47"/>
        <end position="59"/>
    </location>
</feature>
<evidence type="ECO:0000256" key="1">
    <source>
        <dbReference type="ARBA" id="ARBA00023054"/>
    </source>
</evidence>
<dbReference type="PANTHER" id="PTHR47968">
    <property type="entry name" value="CENTROMERE PROTEIN E"/>
    <property type="match status" value="1"/>
</dbReference>
<evidence type="ECO:0000313" key="8">
    <source>
        <dbReference type="Proteomes" id="UP001165090"/>
    </source>
</evidence>
<feature type="coiled-coil region" evidence="4">
    <location>
        <begin position="516"/>
        <end position="543"/>
    </location>
</feature>
<dbReference type="PRINTS" id="PR00380">
    <property type="entry name" value="KINESINHEAVY"/>
</dbReference>
<gene>
    <name evidence="7" type="ORF">VaNZ11_010672</name>
</gene>
<proteinExistence type="inferred from homology"/>
<feature type="compositionally biased region" description="Low complexity" evidence="5">
    <location>
        <begin position="381"/>
        <end position="395"/>
    </location>
</feature>
<dbReference type="Pfam" id="PF00225">
    <property type="entry name" value="Kinesin"/>
    <property type="match status" value="1"/>
</dbReference>
<feature type="region of interest" description="Disordered" evidence="5">
    <location>
        <begin position="655"/>
        <end position="700"/>
    </location>
</feature>
<organism evidence="7 8">
    <name type="scientific">Volvox africanus</name>
    <dbReference type="NCBI Taxonomy" id="51714"/>
    <lineage>
        <taxon>Eukaryota</taxon>
        <taxon>Viridiplantae</taxon>
        <taxon>Chlorophyta</taxon>
        <taxon>core chlorophytes</taxon>
        <taxon>Chlorophyceae</taxon>
        <taxon>CS clade</taxon>
        <taxon>Chlamydomonadales</taxon>
        <taxon>Volvocaceae</taxon>
        <taxon>Volvox</taxon>
    </lineage>
</organism>
<dbReference type="PANTHER" id="PTHR47968:SF75">
    <property type="entry name" value="CENTROMERE-ASSOCIATED PROTEIN E"/>
    <property type="match status" value="1"/>
</dbReference>
<dbReference type="PROSITE" id="PS50067">
    <property type="entry name" value="KINESIN_MOTOR_2"/>
    <property type="match status" value="1"/>
</dbReference>
<feature type="region of interest" description="Disordered" evidence="5">
    <location>
        <begin position="380"/>
        <end position="399"/>
    </location>
</feature>